<evidence type="ECO:0000256" key="1">
    <source>
        <dbReference type="ARBA" id="ARBA00022448"/>
    </source>
</evidence>
<reference evidence="8 9" key="1">
    <citation type="submission" date="2020-08" db="EMBL/GenBank/DDBJ databases">
        <title>Genomic Encyclopedia of Type Strains, Phase IV (KMG-IV): sequencing the most valuable type-strain genomes for metagenomic binning, comparative biology and taxonomic classification.</title>
        <authorList>
            <person name="Goeker M."/>
        </authorList>
    </citation>
    <scope>NUCLEOTIDE SEQUENCE [LARGE SCALE GENOMIC DNA]</scope>
    <source>
        <strain evidence="8 9">DSM 21793</strain>
    </source>
</reference>
<keyword evidence="1" id="KW-0813">Transport</keyword>
<evidence type="ECO:0000256" key="3">
    <source>
        <dbReference type="ARBA" id="ARBA00022723"/>
    </source>
</evidence>
<name>A0A840A424_9CAUL</name>
<evidence type="ECO:0000256" key="6">
    <source>
        <dbReference type="SAM" id="SignalP"/>
    </source>
</evidence>
<keyword evidence="9" id="KW-1185">Reference proteome</keyword>
<gene>
    <name evidence="8" type="ORF">GGQ61_003802</name>
</gene>
<feature type="chain" id="PRO_5032929483" evidence="6">
    <location>
        <begin position="23"/>
        <end position="116"/>
    </location>
</feature>
<keyword evidence="5" id="KW-0408">Iron</keyword>
<dbReference type="Proteomes" id="UP000530564">
    <property type="component" value="Unassembled WGS sequence"/>
</dbReference>
<evidence type="ECO:0000313" key="8">
    <source>
        <dbReference type="EMBL" id="MBB3893064.1"/>
    </source>
</evidence>
<evidence type="ECO:0000256" key="5">
    <source>
        <dbReference type="ARBA" id="ARBA00023004"/>
    </source>
</evidence>
<evidence type="ECO:0000313" key="9">
    <source>
        <dbReference type="Proteomes" id="UP000530564"/>
    </source>
</evidence>
<evidence type="ECO:0000256" key="4">
    <source>
        <dbReference type="ARBA" id="ARBA00022982"/>
    </source>
</evidence>
<keyword evidence="3" id="KW-0479">Metal-binding</keyword>
<protein>
    <submittedName>
        <fullName evidence="8">Cytochrome c5</fullName>
    </submittedName>
</protein>
<dbReference type="RefSeq" id="WP_246371093.1">
    <property type="nucleotide sequence ID" value="NZ_JACIDK010000007.1"/>
</dbReference>
<dbReference type="PANTHER" id="PTHR40942:SF4">
    <property type="entry name" value="CYTOCHROME C5"/>
    <property type="match status" value="1"/>
</dbReference>
<evidence type="ECO:0000259" key="7">
    <source>
        <dbReference type="Pfam" id="PF13442"/>
    </source>
</evidence>
<dbReference type="SUPFAM" id="SSF46626">
    <property type="entry name" value="Cytochrome c"/>
    <property type="match status" value="1"/>
</dbReference>
<evidence type="ECO:0000256" key="2">
    <source>
        <dbReference type="ARBA" id="ARBA00022617"/>
    </source>
</evidence>
<dbReference type="AlphaFoldDB" id="A0A840A424"/>
<keyword evidence="6" id="KW-0732">Signal</keyword>
<feature type="domain" description="Cytochrome c" evidence="7">
    <location>
        <begin position="37"/>
        <end position="109"/>
    </location>
</feature>
<feature type="signal peptide" evidence="6">
    <location>
        <begin position="1"/>
        <end position="22"/>
    </location>
</feature>
<dbReference type="GO" id="GO:0005506">
    <property type="term" value="F:iron ion binding"/>
    <property type="evidence" value="ECO:0007669"/>
    <property type="project" value="InterPro"/>
</dbReference>
<dbReference type="GO" id="GO:0020037">
    <property type="term" value="F:heme binding"/>
    <property type="evidence" value="ECO:0007669"/>
    <property type="project" value="InterPro"/>
</dbReference>
<dbReference type="Gene3D" id="1.10.760.10">
    <property type="entry name" value="Cytochrome c-like domain"/>
    <property type="match status" value="1"/>
</dbReference>
<keyword evidence="2" id="KW-0349">Heme</keyword>
<dbReference type="InterPro" id="IPR002323">
    <property type="entry name" value="Cyt_CIE"/>
</dbReference>
<dbReference type="EMBL" id="JACIDK010000007">
    <property type="protein sequence ID" value="MBB3893064.1"/>
    <property type="molecule type" value="Genomic_DNA"/>
</dbReference>
<organism evidence="8 9">
    <name type="scientific">Phenylobacterium haematophilum</name>
    <dbReference type="NCBI Taxonomy" id="98513"/>
    <lineage>
        <taxon>Bacteria</taxon>
        <taxon>Pseudomonadati</taxon>
        <taxon>Pseudomonadota</taxon>
        <taxon>Alphaproteobacteria</taxon>
        <taxon>Caulobacterales</taxon>
        <taxon>Caulobacteraceae</taxon>
        <taxon>Phenylobacterium</taxon>
    </lineage>
</organism>
<dbReference type="InterPro" id="IPR036909">
    <property type="entry name" value="Cyt_c-like_dom_sf"/>
</dbReference>
<dbReference type="PANTHER" id="PTHR40942">
    <property type="match status" value="1"/>
</dbReference>
<dbReference type="GO" id="GO:0009055">
    <property type="term" value="F:electron transfer activity"/>
    <property type="evidence" value="ECO:0007669"/>
    <property type="project" value="InterPro"/>
</dbReference>
<dbReference type="InterPro" id="IPR009056">
    <property type="entry name" value="Cyt_c-like_dom"/>
</dbReference>
<dbReference type="Pfam" id="PF13442">
    <property type="entry name" value="Cytochrome_CBB3"/>
    <property type="match status" value="1"/>
</dbReference>
<accession>A0A840A424</accession>
<comment type="caution">
    <text evidence="8">The sequence shown here is derived from an EMBL/GenBank/DDBJ whole genome shotgun (WGS) entry which is preliminary data.</text>
</comment>
<proteinExistence type="predicted"/>
<dbReference type="PRINTS" id="PR00607">
    <property type="entry name" value="CYTCHROMECIE"/>
</dbReference>
<sequence length="116" mass="11963">MKSIAYLAAAGGLMLAACAPPAGPPSDPASLAPADPRLAQLYADSCKACHVVADSGAPLVHDAKAWAPRWKQGEDVLLDHVVQGYKAMPALGQCAACTPDDFKALTRFMAGKEGKS</sequence>
<keyword evidence="4" id="KW-0249">Electron transport</keyword>
<dbReference type="PROSITE" id="PS51257">
    <property type="entry name" value="PROKAR_LIPOPROTEIN"/>
    <property type="match status" value="1"/>
</dbReference>